<feature type="transmembrane region" description="Helical" evidence="2">
    <location>
        <begin position="164"/>
        <end position="184"/>
    </location>
</feature>
<keyword evidence="4" id="KW-1185">Reference proteome</keyword>
<feature type="transmembrane region" description="Helical" evidence="2">
    <location>
        <begin position="314"/>
        <end position="332"/>
    </location>
</feature>
<sequence>MELALVFELPLELLPARGLDQSMLLPVLIGLLVVLFFTEVFGWVFAGAVVPGYLASVLVIQPVTGCIVIFESIVTLLISAALAKFVSKSDVWTRFFGRERFFLILVISLFVRIHDHAWFAPWAVAQLDQLFPWELEIQQEFYSVGLVLVPLTANMLWKPSLPRGMLQLGVEVGITYLIVMYVLLPYTNLSLSSVELTYENTALNFVAHAKAHIILLSAAMLAAQFNLTYGWDFNGILVPALLAMLWLTPLKLLATLGEAIIVLYLTKGFLKLPVIRHMDVAGPRKIVLVFTLAFLWKLALGFAIAGIAPEFKTSDVYGFGYLLSSLLSVKMLSKKSVRAVLLPSLTASAGGFAIGSVAGFLLELVSPATPPARQLAEAESHRLDRSPIGVMTVARMAAAGWSEDPEPPTQAELGRLEKFWNASARWELAEDGSVAQRDGMAAKAINAYEQKIGDADLAKIAGPSQELRTLGLGLGLDFEDLGEVDIREKARAGTVLDPEPRRWWVVREQGALGQRGWPTGILSPSGKGPVIVVPMPASEAPTAEAAAVMCRRRDCRAVLIAGREQLEAGTRINPRPLEVAMRAFADDPIVVLRGDLPVPEAYAEPGAQAELASELVPWYEDGAEVTGLLERDELEDLRGAAMAELRPLRGIFDLGQPWPLYRLEWDLRSTVVGIPPRSERFVLMRVAVPALEAMVVAGLDEFGADWREPPEPAPSLALPKELEAGLPKVAGAGAGAELPDDLGAPKTALIAELERLRETSEPSGHGGELYREPSDAELIVLEQLIVSPLIDWVERSELGDPLPIVTQTWAELVGYEIAELGDCDPAANAVPKEAPEQERDPTKPAPRVEECVVVLRDTLAPLTSSWGTLVLRRGGEWSMLIEVPRPHRERDTWRVGAELWQISPARALLLAGADGRADEPASSERMAIDPTDIAYGPDPVIPGNLQTPFQAMHMALHRATNVDGAAPVLQLRGIAAYRDLDAEVVVGRGQPELEPVAEEACIQDLDEPLASLVRGWGGGCQVADGSQDLYLLSGAGVPQLEYSRELGDGRKLRVVWLSAGIRERFHADRGTTELRGLAQVGVPVIEFSELERLRAPLVRRVDFGPPDSPIRDAEVGYNAYLAALDLADEFAATANLHTLRQLQETVEAAPDLSLEAGVGVDWGVPTLILEFAGSGGLGARSLVLLEHGLHGNVSLPWPELRDDLVNQLRVAAMARPRVLSLREVPIVEPPRVDDGARGEGGEGEDSESEATPEGAGE</sequence>
<accession>A6GDK5</accession>
<evidence type="ECO:0000256" key="1">
    <source>
        <dbReference type="SAM" id="MobiDB-lite"/>
    </source>
</evidence>
<dbReference type="STRING" id="391625.PPSIR1_06758"/>
<keyword evidence="2" id="KW-1133">Transmembrane helix</keyword>
<keyword evidence="2" id="KW-0472">Membrane</keyword>
<dbReference type="GO" id="GO:0016020">
    <property type="term" value="C:membrane"/>
    <property type="evidence" value="ECO:0007669"/>
    <property type="project" value="InterPro"/>
</dbReference>
<keyword evidence="2" id="KW-0812">Transmembrane</keyword>
<evidence type="ECO:0000256" key="2">
    <source>
        <dbReference type="SAM" id="Phobius"/>
    </source>
</evidence>
<feature type="transmembrane region" description="Helical" evidence="2">
    <location>
        <begin position="236"/>
        <end position="265"/>
    </location>
</feature>
<reference evidence="3 4" key="1">
    <citation type="submission" date="2007-06" db="EMBL/GenBank/DDBJ databases">
        <authorList>
            <person name="Shimkets L."/>
            <person name="Ferriera S."/>
            <person name="Johnson J."/>
            <person name="Kravitz S."/>
            <person name="Beeson K."/>
            <person name="Sutton G."/>
            <person name="Rogers Y.-H."/>
            <person name="Friedman R."/>
            <person name="Frazier M."/>
            <person name="Venter J.C."/>
        </authorList>
    </citation>
    <scope>NUCLEOTIDE SEQUENCE [LARGE SCALE GENOMIC DNA]</scope>
    <source>
        <strain evidence="3 4">SIR-1</strain>
    </source>
</reference>
<dbReference type="RefSeq" id="WP_006974795.1">
    <property type="nucleotide sequence ID" value="NZ_ABCS01000074.1"/>
</dbReference>
<feature type="compositionally biased region" description="Acidic residues" evidence="1">
    <location>
        <begin position="1241"/>
        <end position="1257"/>
    </location>
</feature>
<gene>
    <name evidence="3" type="ORF">PPSIR1_06758</name>
</gene>
<evidence type="ECO:0000313" key="3">
    <source>
        <dbReference type="EMBL" id="EDM76048.1"/>
    </source>
</evidence>
<dbReference type="GO" id="GO:0045227">
    <property type="term" value="P:capsule polysaccharide biosynthetic process"/>
    <property type="evidence" value="ECO:0007669"/>
    <property type="project" value="InterPro"/>
</dbReference>
<evidence type="ECO:0000313" key="4">
    <source>
        <dbReference type="Proteomes" id="UP000005801"/>
    </source>
</evidence>
<dbReference type="EMBL" id="ABCS01000074">
    <property type="protein sequence ID" value="EDM76048.1"/>
    <property type="molecule type" value="Genomic_DNA"/>
</dbReference>
<feature type="transmembrane region" description="Helical" evidence="2">
    <location>
        <begin position="52"/>
        <end position="80"/>
    </location>
</feature>
<feature type="transmembrane region" description="Helical" evidence="2">
    <location>
        <begin position="286"/>
        <end position="308"/>
    </location>
</feature>
<feature type="transmembrane region" description="Helical" evidence="2">
    <location>
        <begin position="101"/>
        <end position="121"/>
    </location>
</feature>
<dbReference type="Proteomes" id="UP000005801">
    <property type="component" value="Unassembled WGS sequence"/>
</dbReference>
<dbReference type="eggNOG" id="ENOG502ZB28">
    <property type="taxonomic scope" value="Bacteria"/>
</dbReference>
<dbReference type="Pfam" id="PF14102">
    <property type="entry name" value="Caps_synth_CapC"/>
    <property type="match status" value="2"/>
</dbReference>
<feature type="region of interest" description="Disordered" evidence="1">
    <location>
        <begin position="1228"/>
        <end position="1257"/>
    </location>
</feature>
<evidence type="ECO:0008006" key="5">
    <source>
        <dbReference type="Google" id="ProtNLM"/>
    </source>
</evidence>
<feature type="compositionally biased region" description="Basic and acidic residues" evidence="1">
    <location>
        <begin position="1230"/>
        <end position="1240"/>
    </location>
</feature>
<protein>
    <recommendedName>
        <fullName evidence="5">Capsule biosynthesis CapC</fullName>
    </recommendedName>
</protein>
<dbReference type="InterPro" id="IPR008338">
    <property type="entry name" value="Capsule_biosynth_CapC"/>
</dbReference>
<proteinExistence type="predicted"/>
<comment type="caution">
    <text evidence="3">The sequence shown here is derived from an EMBL/GenBank/DDBJ whole genome shotgun (WGS) entry which is preliminary data.</text>
</comment>
<feature type="transmembrane region" description="Helical" evidence="2">
    <location>
        <begin position="339"/>
        <end position="362"/>
    </location>
</feature>
<organism evidence="3 4">
    <name type="scientific">Plesiocystis pacifica SIR-1</name>
    <dbReference type="NCBI Taxonomy" id="391625"/>
    <lineage>
        <taxon>Bacteria</taxon>
        <taxon>Pseudomonadati</taxon>
        <taxon>Myxococcota</taxon>
        <taxon>Polyangia</taxon>
        <taxon>Nannocystales</taxon>
        <taxon>Nannocystaceae</taxon>
        <taxon>Plesiocystis</taxon>
    </lineage>
</organism>
<feature type="transmembrane region" description="Helical" evidence="2">
    <location>
        <begin position="23"/>
        <end position="46"/>
    </location>
</feature>
<dbReference type="AlphaFoldDB" id="A6GDK5"/>
<name>A6GDK5_9BACT</name>